<accession>A0A848IVT6</accession>
<feature type="domain" description="DUF4296" evidence="1">
    <location>
        <begin position="26"/>
        <end position="111"/>
    </location>
</feature>
<organism evidence="2 3">
    <name type="scientific">Marinigracilibium pacificum</name>
    <dbReference type="NCBI Taxonomy" id="2729599"/>
    <lineage>
        <taxon>Bacteria</taxon>
        <taxon>Pseudomonadati</taxon>
        <taxon>Bacteroidota</taxon>
        <taxon>Cytophagia</taxon>
        <taxon>Cytophagales</taxon>
        <taxon>Flammeovirgaceae</taxon>
        <taxon>Marinigracilibium</taxon>
    </lineage>
</organism>
<sequence length="114" mass="13415">MKVSYILMTLSVLAFISCSEKENKKPDNLIDREKMISIQKELYLLDSEVNYVTGSVDSQRVVFEIYQDSIFEKFEVDSMTYFTSYQWYLENPDELKEVTNAVIDSLTLEEQKLE</sequence>
<evidence type="ECO:0000259" key="1">
    <source>
        <dbReference type="Pfam" id="PF14129"/>
    </source>
</evidence>
<name>A0A848IVT6_9BACT</name>
<dbReference type="RefSeq" id="WP_169680695.1">
    <property type="nucleotide sequence ID" value="NZ_JABBNU010000005.1"/>
</dbReference>
<gene>
    <name evidence="2" type="ORF">HH304_09345</name>
</gene>
<evidence type="ECO:0000313" key="3">
    <source>
        <dbReference type="Proteomes" id="UP000559010"/>
    </source>
</evidence>
<protein>
    <submittedName>
        <fullName evidence="2">DUF4296 domain-containing protein</fullName>
    </submittedName>
</protein>
<dbReference type="Pfam" id="PF14129">
    <property type="entry name" value="DUF4296"/>
    <property type="match status" value="1"/>
</dbReference>
<reference evidence="2 3" key="1">
    <citation type="submission" date="2020-04" db="EMBL/GenBank/DDBJ databases">
        <title>Flammeovirgaceae bacterium KN852 isolated from deep sea.</title>
        <authorList>
            <person name="Zhang D.-C."/>
        </authorList>
    </citation>
    <scope>NUCLEOTIDE SEQUENCE [LARGE SCALE GENOMIC DNA]</scope>
    <source>
        <strain evidence="2 3">KN852</strain>
    </source>
</reference>
<dbReference type="InterPro" id="IPR025381">
    <property type="entry name" value="DUF4296"/>
</dbReference>
<proteinExistence type="predicted"/>
<dbReference type="EMBL" id="JABBNU010000005">
    <property type="protein sequence ID" value="NMM48603.1"/>
    <property type="molecule type" value="Genomic_DNA"/>
</dbReference>
<dbReference type="Proteomes" id="UP000559010">
    <property type="component" value="Unassembled WGS sequence"/>
</dbReference>
<dbReference type="AlphaFoldDB" id="A0A848IVT6"/>
<dbReference type="PROSITE" id="PS51257">
    <property type="entry name" value="PROKAR_LIPOPROTEIN"/>
    <property type="match status" value="1"/>
</dbReference>
<evidence type="ECO:0000313" key="2">
    <source>
        <dbReference type="EMBL" id="NMM48603.1"/>
    </source>
</evidence>
<comment type="caution">
    <text evidence="2">The sequence shown here is derived from an EMBL/GenBank/DDBJ whole genome shotgun (WGS) entry which is preliminary data.</text>
</comment>
<keyword evidence="3" id="KW-1185">Reference proteome</keyword>